<dbReference type="InterPro" id="IPR001818">
    <property type="entry name" value="Pept_M10_metallopeptidase"/>
</dbReference>
<comment type="caution">
    <text evidence="10">The sequence shown here is derived from an EMBL/GenBank/DDBJ whole genome shotgun (WGS) entry which is preliminary data.</text>
</comment>
<sequence length="441" mass="50813">MSKQTLSKILLILSIIFIGAIVYNIPIFYSIAGVNQLKKQQPVKAYNLLKKAYLLRPGNKDIRYYYVKAMCGLKPTEKIQTEMYKISQEPVLDAAKKLANQKIFEWKYNILNNIGDNYIEQAPYDRNLLRWDVNTFPLKVKIEVPISTPDYYRAEIEKAFTQWALSTEFLQFQFVEKGNADIIVKFEALPEDICEDGICKYVVAYTNPKIQGKILKSMTITMYDKDANGNYFSDKEIYNTVLHEIGHALGIMGHSYSSDDLMYMSTQPDTMYTRYRSDFQYISQQDLNTVNLLYKMIPDISNVPMSKFNKDGLIYAPIVLGNERDIGRRKIAEAEHYIESAPEIPGGYIDLAIAYADLEKYPQAIEALRKALELAKSDDDRYLIYFNIAVIYLNTNKLEEAQKYIDLAKTINDNDDIAEFQSNLNHARAAKKKPFKTNLSN</sequence>
<dbReference type="SMART" id="SM00028">
    <property type="entry name" value="TPR"/>
    <property type="match status" value="3"/>
</dbReference>
<dbReference type="Pfam" id="PF07719">
    <property type="entry name" value="TPR_2"/>
    <property type="match status" value="1"/>
</dbReference>
<dbReference type="AlphaFoldDB" id="A0A9D1FXU6"/>
<evidence type="ECO:0000313" key="11">
    <source>
        <dbReference type="Proteomes" id="UP000824139"/>
    </source>
</evidence>
<dbReference type="InterPro" id="IPR013105">
    <property type="entry name" value="TPR_2"/>
</dbReference>
<dbReference type="PANTHER" id="PTHR10201">
    <property type="entry name" value="MATRIX METALLOPROTEINASE"/>
    <property type="match status" value="1"/>
</dbReference>
<dbReference type="Gene3D" id="1.25.40.10">
    <property type="entry name" value="Tetratricopeptide repeat domain"/>
    <property type="match status" value="1"/>
</dbReference>
<proteinExistence type="predicted"/>
<evidence type="ECO:0000256" key="6">
    <source>
        <dbReference type="ARBA" id="ARBA00022833"/>
    </source>
</evidence>
<dbReference type="EMBL" id="DVJO01000166">
    <property type="protein sequence ID" value="HIS83441.1"/>
    <property type="molecule type" value="Genomic_DNA"/>
</dbReference>
<reference evidence="10" key="2">
    <citation type="journal article" date="2021" name="PeerJ">
        <title>Extensive microbial diversity within the chicken gut microbiome revealed by metagenomics and culture.</title>
        <authorList>
            <person name="Gilroy R."/>
            <person name="Ravi A."/>
            <person name="Getino M."/>
            <person name="Pursley I."/>
            <person name="Horton D.L."/>
            <person name="Alikhan N.F."/>
            <person name="Baker D."/>
            <person name="Gharbi K."/>
            <person name="Hall N."/>
            <person name="Watson M."/>
            <person name="Adriaenssens E.M."/>
            <person name="Foster-Nyarko E."/>
            <person name="Jarju S."/>
            <person name="Secka A."/>
            <person name="Antonio M."/>
            <person name="Oren A."/>
            <person name="Chaudhuri R.R."/>
            <person name="La Ragione R."/>
            <person name="Hildebrand F."/>
            <person name="Pallen M.J."/>
        </authorList>
    </citation>
    <scope>NUCLEOTIDE SEQUENCE</scope>
    <source>
        <strain evidence="10">CHK152-2994</strain>
    </source>
</reference>
<dbReference type="Pfam" id="PF00413">
    <property type="entry name" value="Peptidase_M10"/>
    <property type="match status" value="1"/>
</dbReference>
<dbReference type="GO" id="GO:0004222">
    <property type="term" value="F:metalloendopeptidase activity"/>
    <property type="evidence" value="ECO:0007669"/>
    <property type="project" value="InterPro"/>
</dbReference>
<feature type="domain" description="Peptidase metallopeptidase" evidence="9">
    <location>
        <begin position="127"/>
        <end position="296"/>
    </location>
</feature>
<evidence type="ECO:0000259" key="9">
    <source>
        <dbReference type="SMART" id="SM00235"/>
    </source>
</evidence>
<keyword evidence="8" id="KW-1133">Transmembrane helix</keyword>
<gene>
    <name evidence="10" type="ORF">IAD41_07545</name>
</gene>
<dbReference type="SMART" id="SM00235">
    <property type="entry name" value="ZnMc"/>
    <property type="match status" value="1"/>
</dbReference>
<keyword evidence="8" id="KW-0812">Transmembrane</keyword>
<evidence type="ECO:0000256" key="8">
    <source>
        <dbReference type="SAM" id="Phobius"/>
    </source>
</evidence>
<feature type="transmembrane region" description="Helical" evidence="8">
    <location>
        <begin position="9"/>
        <end position="32"/>
    </location>
</feature>
<evidence type="ECO:0000313" key="10">
    <source>
        <dbReference type="EMBL" id="HIS83441.1"/>
    </source>
</evidence>
<keyword evidence="6" id="KW-0862">Zinc</keyword>
<keyword evidence="10" id="KW-0482">Metalloprotease</keyword>
<dbReference type="GO" id="GO:0008270">
    <property type="term" value="F:zinc ion binding"/>
    <property type="evidence" value="ECO:0007669"/>
    <property type="project" value="InterPro"/>
</dbReference>
<dbReference type="SUPFAM" id="SSF55486">
    <property type="entry name" value="Metalloproteases ('zincins'), catalytic domain"/>
    <property type="match status" value="1"/>
</dbReference>
<keyword evidence="8" id="KW-0472">Membrane</keyword>
<evidence type="ECO:0000256" key="3">
    <source>
        <dbReference type="ARBA" id="ARBA00022737"/>
    </source>
</evidence>
<feature type="repeat" description="TPR" evidence="7">
    <location>
        <begin position="345"/>
        <end position="378"/>
    </location>
</feature>
<evidence type="ECO:0000256" key="7">
    <source>
        <dbReference type="PROSITE-ProRule" id="PRU00339"/>
    </source>
</evidence>
<evidence type="ECO:0000256" key="2">
    <source>
        <dbReference type="ARBA" id="ARBA00022723"/>
    </source>
</evidence>
<dbReference type="SUPFAM" id="SSF48452">
    <property type="entry name" value="TPR-like"/>
    <property type="match status" value="1"/>
</dbReference>
<name>A0A9D1FXU6_9BACT</name>
<dbReference type="PANTHER" id="PTHR10201:SF314">
    <property type="entry name" value="PEPTIDASE M10A AND M12B MATRIXIN AND ADAMALYSIN"/>
    <property type="match status" value="1"/>
</dbReference>
<keyword evidence="5 7" id="KW-0802">TPR repeat</keyword>
<dbReference type="InterPro" id="IPR011990">
    <property type="entry name" value="TPR-like_helical_dom_sf"/>
</dbReference>
<reference evidence="10" key="1">
    <citation type="submission" date="2020-10" db="EMBL/GenBank/DDBJ databases">
        <authorList>
            <person name="Gilroy R."/>
        </authorList>
    </citation>
    <scope>NUCLEOTIDE SEQUENCE</scope>
    <source>
        <strain evidence="10">CHK152-2994</strain>
    </source>
</reference>
<keyword evidence="3" id="KW-0677">Repeat</keyword>
<dbReference type="GO" id="GO:0006508">
    <property type="term" value="P:proteolysis"/>
    <property type="evidence" value="ECO:0007669"/>
    <property type="project" value="UniProtKB-KW"/>
</dbReference>
<keyword evidence="1" id="KW-0645">Protease</keyword>
<dbReference type="Gene3D" id="3.40.390.10">
    <property type="entry name" value="Collagenase (Catalytic Domain)"/>
    <property type="match status" value="1"/>
</dbReference>
<accession>A0A9D1FXU6</accession>
<dbReference type="InterPro" id="IPR006026">
    <property type="entry name" value="Peptidase_Metallo"/>
</dbReference>
<dbReference type="Proteomes" id="UP000824139">
    <property type="component" value="Unassembled WGS sequence"/>
</dbReference>
<organism evidence="10 11">
    <name type="scientific">Candidatus Scatenecus faecavium</name>
    <dbReference type="NCBI Taxonomy" id="2840915"/>
    <lineage>
        <taxon>Bacteria</taxon>
        <taxon>Candidatus Scatenecus</taxon>
    </lineage>
</organism>
<evidence type="ECO:0000256" key="5">
    <source>
        <dbReference type="ARBA" id="ARBA00022803"/>
    </source>
</evidence>
<dbReference type="InterPro" id="IPR019734">
    <property type="entry name" value="TPR_rpt"/>
</dbReference>
<evidence type="ECO:0000256" key="1">
    <source>
        <dbReference type="ARBA" id="ARBA00022670"/>
    </source>
</evidence>
<protein>
    <submittedName>
        <fullName evidence="10">Matrixin family metalloprotease</fullName>
    </submittedName>
</protein>
<dbReference type="PROSITE" id="PS50005">
    <property type="entry name" value="TPR"/>
    <property type="match status" value="1"/>
</dbReference>
<dbReference type="InterPro" id="IPR024079">
    <property type="entry name" value="MetalloPept_cat_dom_sf"/>
</dbReference>
<evidence type="ECO:0000256" key="4">
    <source>
        <dbReference type="ARBA" id="ARBA00022801"/>
    </source>
</evidence>
<dbReference type="Pfam" id="PF13181">
    <property type="entry name" value="TPR_8"/>
    <property type="match status" value="1"/>
</dbReference>
<keyword evidence="2" id="KW-0479">Metal-binding</keyword>
<dbReference type="GO" id="GO:0031012">
    <property type="term" value="C:extracellular matrix"/>
    <property type="evidence" value="ECO:0007669"/>
    <property type="project" value="InterPro"/>
</dbReference>
<keyword evidence="4" id="KW-0378">Hydrolase</keyword>